<organism evidence="1 2">
    <name type="scientific">Romanomermis culicivorax</name>
    <name type="common">Nematode worm</name>
    <dbReference type="NCBI Taxonomy" id="13658"/>
    <lineage>
        <taxon>Eukaryota</taxon>
        <taxon>Metazoa</taxon>
        <taxon>Ecdysozoa</taxon>
        <taxon>Nematoda</taxon>
        <taxon>Enoplea</taxon>
        <taxon>Dorylaimia</taxon>
        <taxon>Mermithida</taxon>
        <taxon>Mermithoidea</taxon>
        <taxon>Mermithidae</taxon>
        <taxon>Romanomermis</taxon>
    </lineage>
</organism>
<evidence type="ECO:0000313" key="1">
    <source>
        <dbReference type="Proteomes" id="UP000887565"/>
    </source>
</evidence>
<dbReference type="Proteomes" id="UP000887565">
    <property type="component" value="Unplaced"/>
</dbReference>
<protein>
    <submittedName>
        <fullName evidence="2">Uncharacterized protein</fullName>
    </submittedName>
</protein>
<keyword evidence="1" id="KW-1185">Reference proteome</keyword>
<dbReference type="AlphaFoldDB" id="A0A915IKQ2"/>
<reference evidence="2" key="1">
    <citation type="submission" date="2022-11" db="UniProtKB">
        <authorList>
            <consortium name="WormBaseParasite"/>
        </authorList>
    </citation>
    <scope>IDENTIFICATION</scope>
</reference>
<dbReference type="WBParaSite" id="nRc.2.0.1.t14444-RA">
    <property type="protein sequence ID" value="nRc.2.0.1.t14444-RA"/>
    <property type="gene ID" value="nRc.2.0.1.g14444"/>
</dbReference>
<name>A0A915IKQ2_ROMCU</name>
<accession>A0A915IKQ2</accession>
<proteinExistence type="predicted"/>
<sequence>MLPAGLDWNSYDGPLHGVFVRYTLYARGILKERYDTDDDQNVTCGQALYTLAGTCCTCRAPNMRLLLRSCCPRPTNDLNILNRFTHN</sequence>
<evidence type="ECO:0000313" key="2">
    <source>
        <dbReference type="WBParaSite" id="nRc.2.0.1.t14444-RA"/>
    </source>
</evidence>